<evidence type="ECO:0000313" key="2">
    <source>
        <dbReference type="EMBL" id="CAA9520990.1"/>
    </source>
</evidence>
<feature type="compositionally biased region" description="Low complexity" evidence="1">
    <location>
        <begin position="40"/>
        <end position="61"/>
    </location>
</feature>
<proteinExistence type="predicted"/>
<protein>
    <submittedName>
        <fullName evidence="2">Uncharacterized protein</fullName>
    </submittedName>
</protein>
<feature type="non-terminal residue" evidence="2">
    <location>
        <position position="1"/>
    </location>
</feature>
<reference evidence="2" key="1">
    <citation type="submission" date="2020-02" db="EMBL/GenBank/DDBJ databases">
        <authorList>
            <person name="Meier V. D."/>
        </authorList>
    </citation>
    <scope>NUCLEOTIDE SEQUENCE</scope>
    <source>
        <strain evidence="2">AVDCRST_MAG73</strain>
    </source>
</reference>
<feature type="non-terminal residue" evidence="2">
    <location>
        <position position="61"/>
    </location>
</feature>
<accession>A0A6J4TFT7</accession>
<name>A0A6J4TFT7_9BACT</name>
<gene>
    <name evidence="2" type="ORF">AVDCRST_MAG73-172</name>
</gene>
<dbReference type="EMBL" id="CADCWE010000012">
    <property type="protein sequence ID" value="CAA9520990.1"/>
    <property type="molecule type" value="Genomic_DNA"/>
</dbReference>
<feature type="region of interest" description="Disordered" evidence="1">
    <location>
        <begin position="1"/>
        <end position="61"/>
    </location>
</feature>
<sequence>VGGSSGAGWPGRIAPSRPGPTRPATLARFPSARGRDRPLCRAAPAAPAASRGPAGIRARRL</sequence>
<organism evidence="2">
    <name type="scientific">uncultured Thermomicrobiales bacterium</name>
    <dbReference type="NCBI Taxonomy" id="1645740"/>
    <lineage>
        <taxon>Bacteria</taxon>
        <taxon>Pseudomonadati</taxon>
        <taxon>Thermomicrobiota</taxon>
        <taxon>Thermomicrobia</taxon>
        <taxon>Thermomicrobiales</taxon>
        <taxon>environmental samples</taxon>
    </lineage>
</organism>
<dbReference type="AlphaFoldDB" id="A0A6J4TFT7"/>
<evidence type="ECO:0000256" key="1">
    <source>
        <dbReference type="SAM" id="MobiDB-lite"/>
    </source>
</evidence>